<accession>S0EWA7</accession>
<sequence length="183" mass="19942">MDNTRERLAALERRLAELEGQVDRELNREAGDSSQERATETLPLSPRLQVVYDSQRTEFRVLKPEGQAGVCLVGSEEGGAIQVLDACGRVAVVVDATLVGGRMRIYDTRCHEVLRIEVDEEGGLIECRMPQGGLGVRLRSREDGGEFMVMDGERGTGVQVCSVGGSIEVALLKEGRLVMKGVL</sequence>
<protein>
    <submittedName>
        <fullName evidence="2">Uncharacterized protein</fullName>
    </submittedName>
</protein>
<gene>
    <name evidence="2" type="ORF">CCALI_02360</name>
</gene>
<dbReference type="AlphaFoldDB" id="S0EWA7"/>
<dbReference type="HOGENOM" id="CLU_1472728_0_0_0"/>
<feature type="compositionally biased region" description="Basic and acidic residues" evidence="1">
    <location>
        <begin position="22"/>
        <end position="39"/>
    </location>
</feature>
<dbReference type="Proteomes" id="UP000014227">
    <property type="component" value="Chromosome I"/>
</dbReference>
<organism evidence="2 3">
    <name type="scientific">Chthonomonas calidirosea (strain DSM 23976 / ICMP 18418 / T49)</name>
    <dbReference type="NCBI Taxonomy" id="1303518"/>
    <lineage>
        <taxon>Bacteria</taxon>
        <taxon>Bacillati</taxon>
        <taxon>Armatimonadota</taxon>
        <taxon>Chthonomonadia</taxon>
        <taxon>Chthonomonadales</taxon>
        <taxon>Chthonomonadaceae</taxon>
        <taxon>Chthonomonas</taxon>
    </lineage>
</organism>
<dbReference type="InParanoid" id="S0EWA7"/>
<dbReference type="STRING" id="454171.CP488_01735"/>
<dbReference type="KEGG" id="ccz:CCALI_02360"/>
<name>S0EWA7_CHTCT</name>
<evidence type="ECO:0000256" key="1">
    <source>
        <dbReference type="SAM" id="MobiDB-lite"/>
    </source>
</evidence>
<keyword evidence="3" id="KW-1185">Reference proteome</keyword>
<dbReference type="EMBL" id="HF951689">
    <property type="protein sequence ID" value="CCW36164.1"/>
    <property type="molecule type" value="Genomic_DNA"/>
</dbReference>
<evidence type="ECO:0000313" key="2">
    <source>
        <dbReference type="EMBL" id="CCW36164.1"/>
    </source>
</evidence>
<reference evidence="3" key="1">
    <citation type="submission" date="2013-03" db="EMBL/GenBank/DDBJ databases">
        <title>Genome sequence of Chthonomonas calidirosea, the first sequenced genome from the Armatimonadetes phylum (formally candidate division OP10).</title>
        <authorList>
            <person name="Lee K.C.Y."/>
            <person name="Morgan X.C."/>
            <person name="Dunfield P.F."/>
            <person name="Tamas I."/>
            <person name="Houghton K.M."/>
            <person name="Vyssotski M."/>
            <person name="Ryan J.L.J."/>
            <person name="Lagutin K."/>
            <person name="McDonald I.R."/>
            <person name="Stott M.B."/>
        </authorList>
    </citation>
    <scope>NUCLEOTIDE SEQUENCE [LARGE SCALE GENOMIC DNA]</scope>
    <source>
        <strain evidence="3">DSM 23976 / ICMP 18418 / T49</strain>
    </source>
</reference>
<evidence type="ECO:0000313" key="3">
    <source>
        <dbReference type="Proteomes" id="UP000014227"/>
    </source>
</evidence>
<dbReference type="PATRIC" id="fig|1303518.3.peg.2452"/>
<feature type="region of interest" description="Disordered" evidence="1">
    <location>
        <begin position="22"/>
        <end position="42"/>
    </location>
</feature>
<proteinExistence type="predicted"/>
<dbReference type="RefSeq" id="WP_016483681.1">
    <property type="nucleotide sequence ID" value="NC_021487.1"/>
</dbReference>